<protein>
    <submittedName>
        <fullName evidence="2">Uncharacterized protein</fullName>
    </submittedName>
</protein>
<feature type="region of interest" description="Disordered" evidence="1">
    <location>
        <begin position="1"/>
        <end position="59"/>
    </location>
</feature>
<feature type="non-terminal residue" evidence="2">
    <location>
        <position position="1"/>
    </location>
</feature>
<organism evidence="2 3">
    <name type="scientific">Panicum virgatum</name>
    <name type="common">Blackwell switchgrass</name>
    <dbReference type="NCBI Taxonomy" id="38727"/>
    <lineage>
        <taxon>Eukaryota</taxon>
        <taxon>Viridiplantae</taxon>
        <taxon>Streptophyta</taxon>
        <taxon>Embryophyta</taxon>
        <taxon>Tracheophyta</taxon>
        <taxon>Spermatophyta</taxon>
        <taxon>Magnoliopsida</taxon>
        <taxon>Liliopsida</taxon>
        <taxon>Poales</taxon>
        <taxon>Poaceae</taxon>
        <taxon>PACMAD clade</taxon>
        <taxon>Panicoideae</taxon>
        <taxon>Panicodae</taxon>
        <taxon>Paniceae</taxon>
        <taxon>Panicinae</taxon>
        <taxon>Panicum</taxon>
        <taxon>Panicum sect. Hiantes</taxon>
    </lineage>
</organism>
<reference evidence="2" key="1">
    <citation type="submission" date="2020-05" db="EMBL/GenBank/DDBJ databases">
        <title>WGS assembly of Panicum virgatum.</title>
        <authorList>
            <person name="Lovell J.T."/>
            <person name="Jenkins J."/>
            <person name="Shu S."/>
            <person name="Juenger T.E."/>
            <person name="Schmutz J."/>
        </authorList>
    </citation>
    <scope>NUCLEOTIDE SEQUENCE</scope>
    <source>
        <strain evidence="2">AP13</strain>
    </source>
</reference>
<evidence type="ECO:0000256" key="1">
    <source>
        <dbReference type="SAM" id="MobiDB-lite"/>
    </source>
</evidence>
<dbReference type="PANTHER" id="PTHR35166:SF20">
    <property type="entry name" value="EXPRESSED PROTEIN"/>
    <property type="match status" value="1"/>
</dbReference>
<feature type="compositionally biased region" description="Polar residues" evidence="1">
    <location>
        <begin position="1"/>
        <end position="10"/>
    </location>
</feature>
<dbReference type="AlphaFoldDB" id="A0A8T0PL45"/>
<sequence length="166" mass="18026">AADGISPSSDGRQGGPREEFQRRRPRECAGRGAPAAAADPDAAAGAAAGGGSEEASAEELVEMPEDYLRWLLALTREADPVPSLADYRTRDPKLLERLQEEIEWLQASQDEFFEFQASVREKLEKNELVIVPAAAAGPTDQFQQAIDEACLRSMTMLVARLTLPSL</sequence>
<accession>A0A8T0PL45</accession>
<evidence type="ECO:0000313" key="3">
    <source>
        <dbReference type="Proteomes" id="UP000823388"/>
    </source>
</evidence>
<dbReference type="PANTHER" id="PTHR35166">
    <property type="entry name" value="OS05G0193700 PROTEIN-RELATED"/>
    <property type="match status" value="1"/>
</dbReference>
<feature type="compositionally biased region" description="Low complexity" evidence="1">
    <location>
        <begin position="30"/>
        <end position="46"/>
    </location>
</feature>
<evidence type="ECO:0000313" key="2">
    <source>
        <dbReference type="EMBL" id="KAG2563057.1"/>
    </source>
</evidence>
<proteinExistence type="predicted"/>
<feature type="compositionally biased region" description="Basic and acidic residues" evidence="1">
    <location>
        <begin position="15"/>
        <end position="29"/>
    </location>
</feature>
<dbReference type="Proteomes" id="UP000823388">
    <property type="component" value="Chromosome 8K"/>
</dbReference>
<comment type="caution">
    <text evidence="2">The sequence shown here is derived from an EMBL/GenBank/DDBJ whole genome shotgun (WGS) entry which is preliminary data.</text>
</comment>
<gene>
    <name evidence="2" type="ORF">PVAP13_8KG309400</name>
</gene>
<dbReference type="EMBL" id="CM029051">
    <property type="protein sequence ID" value="KAG2563057.1"/>
    <property type="molecule type" value="Genomic_DNA"/>
</dbReference>
<name>A0A8T0PL45_PANVG</name>
<keyword evidence="3" id="KW-1185">Reference proteome</keyword>